<proteinExistence type="predicted"/>
<feature type="transmembrane region" description="Helical" evidence="1">
    <location>
        <begin position="33"/>
        <end position="55"/>
    </location>
</feature>
<reference evidence="2" key="1">
    <citation type="submission" date="2018-06" db="EMBL/GenBank/DDBJ databases">
        <authorList>
            <person name="Zhirakovskaya E."/>
        </authorList>
    </citation>
    <scope>NUCLEOTIDE SEQUENCE</scope>
</reference>
<keyword evidence="1" id="KW-1133">Transmembrane helix</keyword>
<sequence>MNQRFYFLLLIPAAYLLYVAAHSYVWWKGIGNSLGLIRVIGAVTPLAAVTALFGFDVVSDILSKYRKIMAVVSALLLLWIVYAGVTTHRNGFHRSRPQQILSEVCNYLKNSGMDKNKIYYFSSYIPYRLGIDPYNNQRFSWGVPHTPKLSDAIPDGSIIIWDAHFGPNEGRTPLDKLLDDNGLQIVDIFRPEVPFKVLGGYDYAVYIFQKKKSQKAKGLSLVYNFEKEGSAAHAFSGRKSYQLTAHQLYFNLLVKNIRDCCPDSSILTISGEIYPQKQPSSNGLLLVISREKGGITTFYRTFSLSKGTPGQWNHFIFSLKLPQTTHPKEILKVYFWNRKRAECWLDDIHLKVTEIN</sequence>
<feature type="transmembrane region" description="Helical" evidence="1">
    <location>
        <begin position="7"/>
        <end position="27"/>
    </location>
</feature>
<keyword evidence="1" id="KW-0472">Membrane</keyword>
<evidence type="ECO:0000313" key="2">
    <source>
        <dbReference type="EMBL" id="VAW29525.1"/>
    </source>
</evidence>
<evidence type="ECO:0000256" key="1">
    <source>
        <dbReference type="SAM" id="Phobius"/>
    </source>
</evidence>
<accession>A0A3B0UEV8</accession>
<dbReference type="AlphaFoldDB" id="A0A3B0UEV8"/>
<feature type="transmembrane region" description="Helical" evidence="1">
    <location>
        <begin position="67"/>
        <end position="85"/>
    </location>
</feature>
<dbReference type="EMBL" id="UOET01000376">
    <property type="protein sequence ID" value="VAW29525.1"/>
    <property type="molecule type" value="Genomic_DNA"/>
</dbReference>
<gene>
    <name evidence="2" type="ORF">MNBD_BACTEROID07-784</name>
</gene>
<organism evidence="2">
    <name type="scientific">hydrothermal vent metagenome</name>
    <dbReference type="NCBI Taxonomy" id="652676"/>
    <lineage>
        <taxon>unclassified sequences</taxon>
        <taxon>metagenomes</taxon>
        <taxon>ecological metagenomes</taxon>
    </lineage>
</organism>
<name>A0A3B0UEV8_9ZZZZ</name>
<protein>
    <submittedName>
        <fullName evidence="2">Uncharacterized protein</fullName>
    </submittedName>
</protein>
<keyword evidence="1" id="KW-0812">Transmembrane</keyword>